<sequence>MDLVPQISSPPLKSGQVIVMRSAKPYLATPGASKYSVLVDPQLQRAQLSRSSTANFKAAEPVLQTSMTKVAVLCVSGIAANINQRKFLLATSIELL</sequence>
<accession>A0AAE1SDE7</accession>
<evidence type="ECO:0000313" key="1">
    <source>
        <dbReference type="EMBL" id="KAK4368728.1"/>
    </source>
</evidence>
<dbReference type="Proteomes" id="UP001291623">
    <property type="component" value="Unassembled WGS sequence"/>
</dbReference>
<name>A0AAE1SDE7_9SOLA</name>
<dbReference type="EMBL" id="JAVYJV010000006">
    <property type="protein sequence ID" value="KAK4368728.1"/>
    <property type="molecule type" value="Genomic_DNA"/>
</dbReference>
<gene>
    <name evidence="1" type="ORF">RND71_012520</name>
</gene>
<evidence type="ECO:0000313" key="2">
    <source>
        <dbReference type="Proteomes" id="UP001291623"/>
    </source>
</evidence>
<protein>
    <submittedName>
        <fullName evidence="1">Uncharacterized protein</fullName>
    </submittedName>
</protein>
<comment type="caution">
    <text evidence="1">The sequence shown here is derived from an EMBL/GenBank/DDBJ whole genome shotgun (WGS) entry which is preliminary data.</text>
</comment>
<keyword evidence="2" id="KW-1185">Reference proteome</keyword>
<reference evidence="1" key="1">
    <citation type="submission" date="2023-12" db="EMBL/GenBank/DDBJ databases">
        <title>Genome assembly of Anisodus tanguticus.</title>
        <authorList>
            <person name="Wang Y.-J."/>
        </authorList>
    </citation>
    <scope>NUCLEOTIDE SEQUENCE</scope>
    <source>
        <strain evidence="1">KB-2021</strain>
        <tissue evidence="1">Leaf</tissue>
    </source>
</reference>
<dbReference type="AlphaFoldDB" id="A0AAE1SDE7"/>
<organism evidence="1 2">
    <name type="scientific">Anisodus tanguticus</name>
    <dbReference type="NCBI Taxonomy" id="243964"/>
    <lineage>
        <taxon>Eukaryota</taxon>
        <taxon>Viridiplantae</taxon>
        <taxon>Streptophyta</taxon>
        <taxon>Embryophyta</taxon>
        <taxon>Tracheophyta</taxon>
        <taxon>Spermatophyta</taxon>
        <taxon>Magnoliopsida</taxon>
        <taxon>eudicotyledons</taxon>
        <taxon>Gunneridae</taxon>
        <taxon>Pentapetalae</taxon>
        <taxon>asterids</taxon>
        <taxon>lamiids</taxon>
        <taxon>Solanales</taxon>
        <taxon>Solanaceae</taxon>
        <taxon>Solanoideae</taxon>
        <taxon>Hyoscyameae</taxon>
        <taxon>Anisodus</taxon>
    </lineage>
</organism>
<proteinExistence type="predicted"/>